<keyword evidence="2" id="KW-0067">ATP-binding</keyword>
<dbReference type="PROSITE" id="PS50125">
    <property type="entry name" value="GUANYLATE_CYCLASE_2"/>
    <property type="match status" value="1"/>
</dbReference>
<dbReference type="RefSeq" id="WP_092859171.1">
    <property type="nucleotide sequence ID" value="NZ_FOQH01000003.1"/>
</dbReference>
<dbReference type="GO" id="GO:0005737">
    <property type="term" value="C:cytoplasm"/>
    <property type="evidence" value="ECO:0007669"/>
    <property type="project" value="TreeGrafter"/>
</dbReference>
<protein>
    <submittedName>
        <fullName evidence="5">Predicted ATPase</fullName>
    </submittedName>
</protein>
<dbReference type="SUPFAM" id="SSF48452">
    <property type="entry name" value="TPR-like"/>
    <property type="match status" value="1"/>
</dbReference>
<organism evidence="5 6">
    <name type="scientific">Albimonas pacifica</name>
    <dbReference type="NCBI Taxonomy" id="1114924"/>
    <lineage>
        <taxon>Bacteria</taxon>
        <taxon>Pseudomonadati</taxon>
        <taxon>Pseudomonadota</taxon>
        <taxon>Alphaproteobacteria</taxon>
        <taxon>Rhodobacterales</taxon>
        <taxon>Paracoccaceae</taxon>
        <taxon>Albimonas</taxon>
    </lineage>
</organism>
<dbReference type="EMBL" id="FOQH01000003">
    <property type="protein sequence ID" value="SFH98739.1"/>
    <property type="molecule type" value="Genomic_DNA"/>
</dbReference>
<evidence type="ECO:0000259" key="4">
    <source>
        <dbReference type="PROSITE" id="PS50125"/>
    </source>
</evidence>
<feature type="compositionally biased region" description="Low complexity" evidence="3">
    <location>
        <begin position="273"/>
        <end position="287"/>
    </location>
</feature>
<dbReference type="GO" id="GO:0035556">
    <property type="term" value="P:intracellular signal transduction"/>
    <property type="evidence" value="ECO:0007669"/>
    <property type="project" value="InterPro"/>
</dbReference>
<evidence type="ECO:0000313" key="5">
    <source>
        <dbReference type="EMBL" id="SFH98739.1"/>
    </source>
</evidence>
<evidence type="ECO:0000256" key="1">
    <source>
        <dbReference type="ARBA" id="ARBA00022741"/>
    </source>
</evidence>
<evidence type="ECO:0000313" key="6">
    <source>
        <dbReference type="Proteomes" id="UP000199377"/>
    </source>
</evidence>
<accession>A0A1I3EIE0</accession>
<dbReference type="STRING" id="1114924.SAMN05216258_103399"/>
<dbReference type="Proteomes" id="UP000199377">
    <property type="component" value="Unassembled WGS sequence"/>
</dbReference>
<dbReference type="InterPro" id="IPR001054">
    <property type="entry name" value="A/G_cyclase"/>
</dbReference>
<proteinExistence type="predicted"/>
<dbReference type="Gene3D" id="3.30.70.1230">
    <property type="entry name" value="Nucleotide cyclase"/>
    <property type="match status" value="1"/>
</dbReference>
<dbReference type="GO" id="GO:0005524">
    <property type="term" value="F:ATP binding"/>
    <property type="evidence" value="ECO:0007669"/>
    <property type="project" value="UniProtKB-KW"/>
</dbReference>
<dbReference type="InterPro" id="IPR041664">
    <property type="entry name" value="AAA_16"/>
</dbReference>
<dbReference type="InterPro" id="IPR011990">
    <property type="entry name" value="TPR-like_helical_dom_sf"/>
</dbReference>
<dbReference type="Gene3D" id="1.25.40.10">
    <property type="entry name" value="Tetratricopeptide repeat domain"/>
    <property type="match status" value="1"/>
</dbReference>
<gene>
    <name evidence="5" type="ORF">SAMN05216258_103399</name>
</gene>
<dbReference type="SMART" id="SM00044">
    <property type="entry name" value="CYCc"/>
    <property type="match status" value="1"/>
</dbReference>
<keyword evidence="6" id="KW-1185">Reference proteome</keyword>
<dbReference type="Pfam" id="PF00211">
    <property type="entry name" value="Guanylate_cyc"/>
    <property type="match status" value="1"/>
</dbReference>
<feature type="region of interest" description="Disordered" evidence="3">
    <location>
        <begin position="260"/>
        <end position="290"/>
    </location>
</feature>
<dbReference type="InterPro" id="IPR029787">
    <property type="entry name" value="Nucleotide_cyclase"/>
</dbReference>
<dbReference type="InterPro" id="IPR027417">
    <property type="entry name" value="P-loop_NTPase"/>
</dbReference>
<evidence type="ECO:0000256" key="3">
    <source>
        <dbReference type="SAM" id="MobiDB-lite"/>
    </source>
</evidence>
<dbReference type="SUPFAM" id="SSF52540">
    <property type="entry name" value="P-loop containing nucleoside triphosphate hydrolases"/>
    <property type="match status" value="1"/>
</dbReference>
<reference evidence="5 6" key="1">
    <citation type="submission" date="2016-10" db="EMBL/GenBank/DDBJ databases">
        <authorList>
            <person name="de Groot N.N."/>
        </authorList>
    </citation>
    <scope>NUCLEOTIDE SEQUENCE [LARGE SCALE GENOMIC DNA]</scope>
    <source>
        <strain evidence="5 6">CGMCC 1.11030</strain>
    </source>
</reference>
<dbReference type="PANTHER" id="PTHR16305">
    <property type="entry name" value="TESTICULAR SOLUBLE ADENYLYL CYCLASE"/>
    <property type="match status" value="1"/>
</dbReference>
<sequence>MPAPRERSSRRRRHLTILFSDLCGSVRLSSMLEAEVFADLVRAVWTVHERRVTSLGGRIFDLHGDGILAGFGHPSPAEDDARRALDAALSLHAATDEIAAMAPGVPAELVRLHIGVHSGLVLVDEGPGGAGLSLFGQPVNVAARLSDLAEAGETLVSEAALGPVRRFYDCSPPTALRLQGVAEPIPCVLVGGRRRPALDREPKYRGSIRRLVGRQAEMAELRECLSPAGLRRGAAAAVLGEAGAGKSRLLEERLAELAAPPAPETPDAPGDSPAPGLADGRPAAPRADAPPDIHRGVCERFLGAEPFQPFVQMLRRLGPEAVEGAPATERAALDRLLAPGAAASAEALGIDTMSAALVGVFARRAARAPQLLCIDDLHWADAGARRVLADLLRARPRGVSVLAATRGEGEDAGRGLDAAAAGGSGDGVDGWRFDRLIRLGPIGEAACREAVGLLKPGLSGFESALCCEVSGGNPLFLEEVCHALSDVASDPRAALDWRLDAWLEQTIETRLHALPERLQTVVHACAAVGPTAPRALVDAVLDPPPAEAELEALAHSDLLYPSGGDGALTFKHGIARDVIYRTIGLEDRRALHARIAAALERGAGAGPEGPSIELLAHHAWRAGDLRAAAEHAEKAGDKAAAASALDRAGAQFSVALDALEQLPQDAGVRASRVSVACRLAFASVFDPSAEAIARVERARAAAEAAGDRRGAARIDYWAGYLLYAAGDGRRAVARLGAAAKAARQIEDANLAVQAAACLGNCHVAAGRHDAAEAVLGPTLAAMRPHLALELVRVGYAYALASRAASLADRGDYAAADAAFEEALETVRGLDHEVEGSVLLLWNAAALQQGRWEAAAERIARARAVAERVRSLYLALRGRAAEAYAGSLTDPGPGSLAALLGATERLEARGMRLWSSLSYGWLAEAAVARGDLVLARRAAAQALARARADDRLGEIIARRALAPALAAAGDARGARRRLAAAFAAAEARGSRPELALCRLAEGRVALELGERDAARAGLERAGEALEALDMAGRAAGIPDLLARL</sequence>
<keyword evidence="1" id="KW-0547">Nucleotide-binding</keyword>
<dbReference type="GO" id="GO:0009190">
    <property type="term" value="P:cyclic nucleotide biosynthetic process"/>
    <property type="evidence" value="ECO:0007669"/>
    <property type="project" value="InterPro"/>
</dbReference>
<feature type="domain" description="Guanylate cyclase" evidence="4">
    <location>
        <begin position="16"/>
        <end position="146"/>
    </location>
</feature>
<dbReference type="OrthoDB" id="341967at2"/>
<dbReference type="CDD" id="cd07302">
    <property type="entry name" value="CHD"/>
    <property type="match status" value="1"/>
</dbReference>
<dbReference type="GO" id="GO:0004016">
    <property type="term" value="F:adenylate cyclase activity"/>
    <property type="evidence" value="ECO:0007669"/>
    <property type="project" value="UniProtKB-ARBA"/>
</dbReference>
<dbReference type="SUPFAM" id="SSF55073">
    <property type="entry name" value="Nucleotide cyclase"/>
    <property type="match status" value="1"/>
</dbReference>
<name>A0A1I3EIE0_9RHOB</name>
<evidence type="ECO:0000256" key="2">
    <source>
        <dbReference type="ARBA" id="ARBA00022840"/>
    </source>
</evidence>
<dbReference type="PANTHER" id="PTHR16305:SF28">
    <property type="entry name" value="GUANYLATE CYCLASE DOMAIN-CONTAINING PROTEIN"/>
    <property type="match status" value="1"/>
</dbReference>
<dbReference type="AlphaFoldDB" id="A0A1I3EIE0"/>
<dbReference type="Pfam" id="PF13191">
    <property type="entry name" value="AAA_16"/>
    <property type="match status" value="1"/>
</dbReference>